<accession>N9NG79</accession>
<feature type="transmembrane region" description="Helical" evidence="1">
    <location>
        <begin position="282"/>
        <end position="303"/>
    </location>
</feature>
<gene>
    <name evidence="2" type="ORF">F900_01572</name>
</gene>
<evidence type="ECO:0008006" key="4">
    <source>
        <dbReference type="Google" id="ProtNLM"/>
    </source>
</evidence>
<feature type="transmembrane region" description="Helical" evidence="1">
    <location>
        <begin position="6"/>
        <end position="24"/>
    </location>
</feature>
<dbReference type="EMBL" id="APRP01000016">
    <property type="protein sequence ID" value="ENX01812.1"/>
    <property type="molecule type" value="Genomic_DNA"/>
</dbReference>
<evidence type="ECO:0000256" key="1">
    <source>
        <dbReference type="SAM" id="Phobius"/>
    </source>
</evidence>
<comment type="caution">
    <text evidence="2">The sequence shown here is derived from an EMBL/GenBank/DDBJ whole genome shotgun (WGS) entry which is preliminary data.</text>
</comment>
<feature type="transmembrane region" description="Helical" evidence="1">
    <location>
        <begin position="111"/>
        <end position="129"/>
    </location>
</feature>
<feature type="transmembrane region" description="Helical" evidence="1">
    <location>
        <begin position="69"/>
        <end position="90"/>
    </location>
</feature>
<protein>
    <recommendedName>
        <fullName evidence="4">Lysine exporter LysO family protein</fullName>
    </recommendedName>
</protein>
<dbReference type="RefSeq" id="WP_005216441.1">
    <property type="nucleotide sequence ID" value="NZ_KB850089.1"/>
</dbReference>
<dbReference type="PANTHER" id="PTHR35804:SF1">
    <property type="entry name" value="LYSINE EXPORTER LYSO"/>
    <property type="match status" value="1"/>
</dbReference>
<feature type="transmembrane region" description="Helical" evidence="1">
    <location>
        <begin position="31"/>
        <end position="49"/>
    </location>
</feature>
<dbReference type="Pfam" id="PF03956">
    <property type="entry name" value="Lys_export"/>
    <property type="match status" value="1"/>
</dbReference>
<proteinExistence type="predicted"/>
<reference evidence="2 3" key="1">
    <citation type="submission" date="2013-02" db="EMBL/GenBank/DDBJ databases">
        <title>The Genome Sequence of Acinetobacter sp. ANC 3862.</title>
        <authorList>
            <consortium name="The Broad Institute Genome Sequencing Platform"/>
            <consortium name="The Broad Institute Genome Sequencing Center for Infectious Disease"/>
            <person name="Cerqueira G."/>
            <person name="Feldgarden M."/>
            <person name="Courvalin P."/>
            <person name="Perichon B."/>
            <person name="Grillot-Courvalin C."/>
            <person name="Clermont D."/>
            <person name="Rocha E."/>
            <person name="Yoon E.-J."/>
            <person name="Nemec A."/>
            <person name="Walker B."/>
            <person name="Young S.K."/>
            <person name="Zeng Q."/>
            <person name="Gargeya S."/>
            <person name="Fitzgerald M."/>
            <person name="Haas B."/>
            <person name="Abouelleil A."/>
            <person name="Alvarado L."/>
            <person name="Arachchi H.M."/>
            <person name="Berlin A.M."/>
            <person name="Chapman S.B."/>
            <person name="Dewar J."/>
            <person name="Goldberg J."/>
            <person name="Griggs A."/>
            <person name="Gujja S."/>
            <person name="Hansen M."/>
            <person name="Howarth C."/>
            <person name="Imamovic A."/>
            <person name="Larimer J."/>
            <person name="McCowan C."/>
            <person name="Murphy C."/>
            <person name="Neiman D."/>
            <person name="Pearson M."/>
            <person name="Priest M."/>
            <person name="Roberts A."/>
            <person name="Saif S."/>
            <person name="Shea T."/>
            <person name="Sisk P."/>
            <person name="Sykes S."/>
            <person name="Wortman J."/>
            <person name="Nusbaum C."/>
            <person name="Birren B."/>
        </authorList>
    </citation>
    <scope>NUCLEOTIDE SEQUENCE [LARGE SCALE GENOMIC DNA]</scope>
    <source>
        <strain evidence="2 3">ANC 3862</strain>
    </source>
</reference>
<dbReference type="eggNOG" id="COG2431">
    <property type="taxonomic scope" value="Bacteria"/>
</dbReference>
<dbReference type="PATRIC" id="fig|1217705.3.peg.1517"/>
<feature type="transmembrane region" description="Helical" evidence="1">
    <location>
        <begin position="168"/>
        <end position="190"/>
    </location>
</feature>
<dbReference type="Proteomes" id="UP000013248">
    <property type="component" value="Unassembled WGS sequence"/>
</dbReference>
<dbReference type="AlphaFoldDB" id="N9NG79"/>
<evidence type="ECO:0000313" key="2">
    <source>
        <dbReference type="EMBL" id="ENX01812.1"/>
    </source>
</evidence>
<dbReference type="HOGENOM" id="CLU_045681_1_1_6"/>
<keyword evidence="1" id="KW-0472">Membrane</keyword>
<dbReference type="PANTHER" id="PTHR35804">
    <property type="entry name" value="LYSINE EXPORTER LYSO"/>
    <property type="match status" value="1"/>
</dbReference>
<name>N9NG79_9GAMM</name>
<keyword evidence="1" id="KW-1133">Transmembrane helix</keyword>
<evidence type="ECO:0000313" key="3">
    <source>
        <dbReference type="Proteomes" id="UP000013248"/>
    </source>
</evidence>
<organism evidence="2 3">
    <name type="scientific">Acinetobacter modestus</name>
    <dbReference type="NCBI Taxonomy" id="1776740"/>
    <lineage>
        <taxon>Bacteria</taxon>
        <taxon>Pseudomonadati</taxon>
        <taxon>Pseudomonadota</taxon>
        <taxon>Gammaproteobacteria</taxon>
        <taxon>Moraxellales</taxon>
        <taxon>Moraxellaceae</taxon>
        <taxon>Acinetobacter</taxon>
    </lineage>
</organism>
<keyword evidence="1" id="KW-0812">Transmembrane</keyword>
<dbReference type="InterPro" id="IPR005642">
    <property type="entry name" value="LysO"/>
</dbReference>
<dbReference type="GO" id="GO:0015661">
    <property type="term" value="F:L-lysine efflux transmembrane transporter activity"/>
    <property type="evidence" value="ECO:0007669"/>
    <property type="project" value="InterPro"/>
</dbReference>
<sequence length="305" mass="33852">MQSFVLIFQIFIAISLGYFLAPKLSQQIKQFVFKILPYFSYLLLISVAFELTQALNHISDPAAILPPALLIAFTTSVGSFFICLITYKLIDRQSIQGKISLHLFINALKNIAKAFLALGLGILLGILVTQSNLQIAFNSWYLLLIFIFLIGVELAFTQFDRSWLSWKVLLVPAAAFVGSCLAAIVNYLILSNHFNLNEIMALAQGYGWYSMSGILFTELHSARLGGIALLTDLFREIFAILLMYCLGWRFPRSAISSAGATSMDVTLAMVKQSCGTHYVPHAMMSGLILSLLAPLLISLFLNLKF</sequence>
<dbReference type="STRING" id="1217705.F900_01572"/>
<feature type="transmembrane region" description="Helical" evidence="1">
    <location>
        <begin position="135"/>
        <end position="156"/>
    </location>
</feature>
<dbReference type="GO" id="GO:0005886">
    <property type="term" value="C:plasma membrane"/>
    <property type="evidence" value="ECO:0007669"/>
    <property type="project" value="TreeGrafter"/>
</dbReference>